<dbReference type="EMBL" id="RXOF01000007">
    <property type="protein sequence ID" value="RTQ49182.1"/>
    <property type="molecule type" value="Genomic_DNA"/>
</dbReference>
<proteinExistence type="predicted"/>
<comment type="caution">
    <text evidence="1">The sequence shown here is derived from an EMBL/GenBank/DDBJ whole genome shotgun (WGS) entry which is preliminary data.</text>
</comment>
<evidence type="ECO:0000313" key="2">
    <source>
        <dbReference type="Proteomes" id="UP000282184"/>
    </source>
</evidence>
<reference evidence="1 2" key="1">
    <citation type="submission" date="2018-12" db="EMBL/GenBank/DDBJ databases">
        <title>Hymenobacter gummosus sp. nov., isolated from a spring.</title>
        <authorList>
            <person name="Nie L."/>
        </authorList>
    </citation>
    <scope>NUCLEOTIDE SEQUENCE [LARGE SCALE GENOMIC DNA]</scope>
    <source>
        <strain evidence="1 2">KCTC 52166</strain>
    </source>
</reference>
<dbReference type="Proteomes" id="UP000282184">
    <property type="component" value="Unassembled WGS sequence"/>
</dbReference>
<evidence type="ECO:0000313" key="1">
    <source>
        <dbReference type="EMBL" id="RTQ49182.1"/>
    </source>
</evidence>
<sequence>MTYADFTATLTAPAPPATLPALLRALWLEHHGRWAAAHDIAQQDETDPLSCWLHAYLHRREGDAANAGYWYRRAGRPRFAGSEAEEWQALVRAGLAASDKSPSS</sequence>
<accession>A0A3S0JDM2</accession>
<dbReference type="OrthoDB" id="370799at2"/>
<protein>
    <submittedName>
        <fullName evidence="1">Uncharacterized protein</fullName>
    </submittedName>
</protein>
<organism evidence="1 2">
    <name type="scientific">Hymenobacter gummosus</name>
    <dbReference type="NCBI Taxonomy" id="1776032"/>
    <lineage>
        <taxon>Bacteria</taxon>
        <taxon>Pseudomonadati</taxon>
        <taxon>Bacteroidota</taxon>
        <taxon>Cytophagia</taxon>
        <taxon>Cytophagales</taxon>
        <taxon>Hymenobacteraceae</taxon>
        <taxon>Hymenobacter</taxon>
    </lineage>
</organism>
<dbReference type="AlphaFoldDB" id="A0A3S0JDM2"/>
<gene>
    <name evidence="1" type="ORF">EJV47_13630</name>
</gene>
<name>A0A3S0JDM2_9BACT</name>
<keyword evidence="2" id="KW-1185">Reference proteome</keyword>
<dbReference type="RefSeq" id="WP_126693713.1">
    <property type="nucleotide sequence ID" value="NZ_RXOF01000007.1"/>
</dbReference>